<dbReference type="EMBL" id="QYYD01000003">
    <property type="protein sequence ID" value="RJF77173.1"/>
    <property type="molecule type" value="Genomic_DNA"/>
</dbReference>
<dbReference type="OrthoDB" id="9802699at2"/>
<comment type="caution">
    <text evidence="3">The sequence shown here is derived from an EMBL/GenBank/DDBJ whole genome shotgun (WGS) entry which is preliminary data.</text>
</comment>
<sequence>MTTPFTIRSLQAFAYRYPLTTPVVTSFGRMTSRPAVFVRVEDHDGTVGWGEAWCNFPSPGAEHRARLINETLAPLVVGQRMSAPAELFEQLTNATAVLALQSGEAGPFAQAIAGIDLAVWDLFARRRNTPLWRLLGGASPRIQVYASGINPTGTAAMAEAALQRGYRALKLKVGFGADVDSANLAALRGLIGDGSLAADANQAWSVDQALAMTPRLAAFDLAWLEEPIRADRPLADWQRLRDGIAVPLAAGENITSRDGFDAAIGGDVLRLIQPDIAKWGGLSLCAGIARAIRGAGKRFCPHYLGGGIGLLASAHLLAGIGGNGLLEVDCNDNPLRDQFCGPVAAVRDGWIELGEAPGLGFEPDVAAIAQWRTA</sequence>
<dbReference type="PANTHER" id="PTHR48080:SF2">
    <property type="entry name" value="D-GALACTONATE DEHYDRATASE"/>
    <property type="match status" value="1"/>
</dbReference>
<protein>
    <submittedName>
        <fullName evidence="3">Mandelate racemase/muconate lactonizing enzyme family protein</fullName>
    </submittedName>
</protein>
<proteinExistence type="predicted"/>
<dbReference type="CDD" id="cd03316">
    <property type="entry name" value="MR_like"/>
    <property type="match status" value="1"/>
</dbReference>
<dbReference type="GO" id="GO:0009063">
    <property type="term" value="P:amino acid catabolic process"/>
    <property type="evidence" value="ECO:0007669"/>
    <property type="project" value="InterPro"/>
</dbReference>
<reference evidence="3 4" key="1">
    <citation type="submission" date="2018-09" db="EMBL/GenBank/DDBJ databases">
        <title>Draft genome sequence of Rhodopseudomonas palustris 2.1.18.</title>
        <authorList>
            <person name="Robertson S.L."/>
            <person name="Meyer T.E."/>
            <person name="Kyndt J.A."/>
        </authorList>
    </citation>
    <scope>NUCLEOTIDE SEQUENCE [LARGE SCALE GENOMIC DNA]</scope>
    <source>
        <strain evidence="3 4">2.1.18</strain>
    </source>
</reference>
<dbReference type="InterPro" id="IPR013341">
    <property type="entry name" value="Mandelate_racemase_N_dom"/>
</dbReference>
<dbReference type="SFLD" id="SFLDS00001">
    <property type="entry name" value="Enolase"/>
    <property type="match status" value="1"/>
</dbReference>
<dbReference type="SUPFAM" id="SSF51604">
    <property type="entry name" value="Enolase C-terminal domain-like"/>
    <property type="match status" value="1"/>
</dbReference>
<organism evidence="3 4">
    <name type="scientific">Rhodopseudomonas palustris</name>
    <dbReference type="NCBI Taxonomy" id="1076"/>
    <lineage>
        <taxon>Bacteria</taxon>
        <taxon>Pseudomonadati</taxon>
        <taxon>Pseudomonadota</taxon>
        <taxon>Alphaproteobacteria</taxon>
        <taxon>Hyphomicrobiales</taxon>
        <taxon>Nitrobacteraceae</taxon>
        <taxon>Rhodopseudomonas</taxon>
    </lineage>
</organism>
<dbReference type="InterPro" id="IPR036849">
    <property type="entry name" value="Enolase-like_C_sf"/>
</dbReference>
<name>A0A418VLX9_RHOPL</name>
<feature type="domain" description="Mandelate racemase/muconate lactonizing enzyme C-terminal" evidence="2">
    <location>
        <begin position="151"/>
        <end position="247"/>
    </location>
</feature>
<dbReference type="SUPFAM" id="SSF54826">
    <property type="entry name" value="Enolase N-terminal domain-like"/>
    <property type="match status" value="1"/>
</dbReference>
<dbReference type="PROSITE" id="PS00909">
    <property type="entry name" value="MR_MLE_2"/>
    <property type="match status" value="1"/>
</dbReference>
<dbReference type="SMART" id="SM00922">
    <property type="entry name" value="MR_MLE"/>
    <property type="match status" value="1"/>
</dbReference>
<dbReference type="Proteomes" id="UP000285523">
    <property type="component" value="Unassembled WGS sequence"/>
</dbReference>
<evidence type="ECO:0000259" key="2">
    <source>
        <dbReference type="SMART" id="SM00922"/>
    </source>
</evidence>
<evidence type="ECO:0000256" key="1">
    <source>
        <dbReference type="ARBA" id="ARBA00023239"/>
    </source>
</evidence>
<dbReference type="GO" id="GO:0016829">
    <property type="term" value="F:lyase activity"/>
    <property type="evidence" value="ECO:0007669"/>
    <property type="project" value="UniProtKB-KW"/>
</dbReference>
<dbReference type="Pfam" id="PF02746">
    <property type="entry name" value="MR_MLE_N"/>
    <property type="match status" value="1"/>
</dbReference>
<dbReference type="GO" id="GO:0000287">
    <property type="term" value="F:magnesium ion binding"/>
    <property type="evidence" value="ECO:0007669"/>
    <property type="project" value="UniProtKB-ARBA"/>
</dbReference>
<dbReference type="SFLD" id="SFLDG00179">
    <property type="entry name" value="mandelate_racemase"/>
    <property type="match status" value="1"/>
</dbReference>
<dbReference type="InterPro" id="IPR018110">
    <property type="entry name" value="Mandel_Rmase/mucon_lact_enz_CS"/>
</dbReference>
<dbReference type="InterPro" id="IPR029065">
    <property type="entry name" value="Enolase_C-like"/>
</dbReference>
<keyword evidence="1" id="KW-0456">Lyase</keyword>
<gene>
    <name evidence="3" type="ORF">D4Q52_03980</name>
</gene>
<dbReference type="InterPro" id="IPR029017">
    <property type="entry name" value="Enolase-like_N"/>
</dbReference>
<dbReference type="AlphaFoldDB" id="A0A418VLX9"/>
<dbReference type="InterPro" id="IPR013342">
    <property type="entry name" value="Mandelate_racemase_C"/>
</dbReference>
<dbReference type="PANTHER" id="PTHR48080">
    <property type="entry name" value="D-GALACTONATE DEHYDRATASE-RELATED"/>
    <property type="match status" value="1"/>
</dbReference>
<accession>A0A418VLX9</accession>
<dbReference type="Gene3D" id="3.20.20.120">
    <property type="entry name" value="Enolase-like C-terminal domain"/>
    <property type="match status" value="1"/>
</dbReference>
<evidence type="ECO:0000313" key="3">
    <source>
        <dbReference type="EMBL" id="RJF77173.1"/>
    </source>
</evidence>
<dbReference type="InterPro" id="IPR034593">
    <property type="entry name" value="DgoD-like"/>
</dbReference>
<dbReference type="RefSeq" id="WP_119855422.1">
    <property type="nucleotide sequence ID" value="NZ_QYYD01000003.1"/>
</dbReference>
<evidence type="ECO:0000313" key="4">
    <source>
        <dbReference type="Proteomes" id="UP000285523"/>
    </source>
</evidence>
<dbReference type="Pfam" id="PF13378">
    <property type="entry name" value="MR_MLE_C"/>
    <property type="match status" value="1"/>
</dbReference>
<dbReference type="Gene3D" id="3.30.390.10">
    <property type="entry name" value="Enolase-like, N-terminal domain"/>
    <property type="match status" value="1"/>
</dbReference>